<keyword evidence="2" id="KW-0812">Transmembrane</keyword>
<keyword evidence="2" id="KW-1133">Transmembrane helix</keyword>
<comment type="caution">
    <text evidence="3">The sequence shown here is derived from an EMBL/GenBank/DDBJ whole genome shotgun (WGS) entry which is preliminary data.</text>
</comment>
<sequence>MESGWPQMCRYGLPDSRECQETCNELYSVWSSDTAETRCVSSLPQLIHDCTCVEWDVLSASNRNFVGNDGGVYDWCHSSTVSRANVDASSPATSAANSPAPSQADAGNGAQTILPGAHPLVVASAAILATAAFAAPLAFL</sequence>
<dbReference type="Proteomes" id="UP001342314">
    <property type="component" value="Unassembled WGS sequence"/>
</dbReference>
<gene>
    <name evidence="3" type="ORF">Rhopal_004538-T1</name>
</gene>
<proteinExistence type="predicted"/>
<evidence type="ECO:0000313" key="4">
    <source>
        <dbReference type="Proteomes" id="UP001342314"/>
    </source>
</evidence>
<evidence type="ECO:0008006" key="5">
    <source>
        <dbReference type="Google" id="ProtNLM"/>
    </source>
</evidence>
<feature type="region of interest" description="Disordered" evidence="1">
    <location>
        <begin position="88"/>
        <end position="109"/>
    </location>
</feature>
<organism evidence="3 4">
    <name type="scientific">Rhodotorula paludigena</name>
    <dbReference type="NCBI Taxonomy" id="86838"/>
    <lineage>
        <taxon>Eukaryota</taxon>
        <taxon>Fungi</taxon>
        <taxon>Dikarya</taxon>
        <taxon>Basidiomycota</taxon>
        <taxon>Pucciniomycotina</taxon>
        <taxon>Microbotryomycetes</taxon>
        <taxon>Sporidiobolales</taxon>
        <taxon>Sporidiobolaceae</taxon>
        <taxon>Rhodotorula</taxon>
    </lineage>
</organism>
<reference evidence="3 4" key="1">
    <citation type="submission" date="2021-12" db="EMBL/GenBank/DDBJ databases">
        <title>High titer production of polyol ester of fatty acids by Rhodotorula paludigena BS15 towards product separation-free biomass refinery.</title>
        <authorList>
            <person name="Mano J."/>
            <person name="Ono H."/>
            <person name="Tanaka T."/>
            <person name="Naito K."/>
            <person name="Sushida H."/>
            <person name="Ike M."/>
            <person name="Tokuyasu K."/>
            <person name="Kitaoka M."/>
        </authorList>
    </citation>
    <scope>NUCLEOTIDE SEQUENCE [LARGE SCALE GENOMIC DNA]</scope>
    <source>
        <strain evidence="3 4">BS15</strain>
    </source>
</reference>
<evidence type="ECO:0000256" key="1">
    <source>
        <dbReference type="SAM" id="MobiDB-lite"/>
    </source>
</evidence>
<keyword evidence="2" id="KW-0472">Membrane</keyword>
<accession>A0AAV5GPS7</accession>
<dbReference type="AlphaFoldDB" id="A0AAV5GPS7"/>
<protein>
    <recommendedName>
        <fullName evidence="5">Folate receptor-like domain-containing protein</fullName>
    </recommendedName>
</protein>
<evidence type="ECO:0000256" key="2">
    <source>
        <dbReference type="SAM" id="Phobius"/>
    </source>
</evidence>
<feature type="transmembrane region" description="Helical" evidence="2">
    <location>
        <begin position="120"/>
        <end position="139"/>
    </location>
</feature>
<name>A0AAV5GPS7_9BASI</name>
<keyword evidence="4" id="KW-1185">Reference proteome</keyword>
<evidence type="ECO:0000313" key="3">
    <source>
        <dbReference type="EMBL" id="GJN91515.1"/>
    </source>
</evidence>
<dbReference type="EMBL" id="BQKY01000009">
    <property type="protein sequence ID" value="GJN91515.1"/>
    <property type="molecule type" value="Genomic_DNA"/>
</dbReference>
<feature type="compositionally biased region" description="Low complexity" evidence="1">
    <location>
        <begin position="88"/>
        <end position="106"/>
    </location>
</feature>